<comment type="caution">
    <text evidence="2">The sequence shown here is derived from an EMBL/GenBank/DDBJ whole genome shotgun (WGS) entry which is preliminary data.</text>
</comment>
<protein>
    <submittedName>
        <fullName evidence="2">Uncharacterized protein</fullName>
    </submittedName>
</protein>
<gene>
    <name evidence="2" type="ORF">ACFQJ9_12155</name>
</gene>
<reference evidence="2 3" key="1">
    <citation type="journal article" date="2019" name="Int. J. Syst. Evol. Microbiol.">
        <title>The Global Catalogue of Microorganisms (GCM) 10K type strain sequencing project: providing services to taxonomists for standard genome sequencing and annotation.</title>
        <authorList>
            <consortium name="The Broad Institute Genomics Platform"/>
            <consortium name="The Broad Institute Genome Sequencing Center for Infectious Disease"/>
            <person name="Wu L."/>
            <person name="Ma J."/>
        </authorList>
    </citation>
    <scope>NUCLEOTIDE SEQUENCE [LARGE SCALE GENOMIC DNA]</scope>
    <source>
        <strain evidence="2 3">XZGYJ-43</strain>
    </source>
</reference>
<dbReference type="Proteomes" id="UP001596447">
    <property type="component" value="Unassembled WGS sequence"/>
</dbReference>
<evidence type="ECO:0000256" key="1">
    <source>
        <dbReference type="SAM" id="MobiDB-lite"/>
    </source>
</evidence>
<dbReference type="RefSeq" id="WP_279526943.1">
    <property type="nucleotide sequence ID" value="NZ_CP122312.1"/>
</dbReference>
<dbReference type="AlphaFoldDB" id="A0ABD5Z569"/>
<feature type="region of interest" description="Disordered" evidence="1">
    <location>
        <begin position="1"/>
        <end position="20"/>
    </location>
</feature>
<evidence type="ECO:0000313" key="2">
    <source>
        <dbReference type="EMBL" id="MFC7200153.1"/>
    </source>
</evidence>
<proteinExistence type="predicted"/>
<organism evidence="2 3">
    <name type="scientific">Halospeciosus flavus</name>
    <dbReference type="NCBI Taxonomy" id="3032283"/>
    <lineage>
        <taxon>Archaea</taxon>
        <taxon>Methanobacteriati</taxon>
        <taxon>Methanobacteriota</taxon>
        <taxon>Stenosarchaea group</taxon>
        <taxon>Halobacteria</taxon>
        <taxon>Halobacteriales</taxon>
        <taxon>Halobacteriaceae</taxon>
        <taxon>Halospeciosus</taxon>
    </lineage>
</organism>
<name>A0ABD5Z569_9EURY</name>
<accession>A0ABD5Z569</accession>
<keyword evidence="3" id="KW-1185">Reference proteome</keyword>
<evidence type="ECO:0000313" key="3">
    <source>
        <dbReference type="Proteomes" id="UP001596447"/>
    </source>
</evidence>
<sequence length="43" mass="4655">MPVPHYPSDEPEEESPPDIDSIIHQIIDGTGERDRGPSPSLGS</sequence>
<dbReference type="EMBL" id="JBHTAR010000011">
    <property type="protein sequence ID" value="MFC7200153.1"/>
    <property type="molecule type" value="Genomic_DNA"/>
</dbReference>